<dbReference type="Gene3D" id="3.40.30.120">
    <property type="match status" value="1"/>
</dbReference>
<evidence type="ECO:0000256" key="1">
    <source>
        <dbReference type="ARBA" id="ARBA00022630"/>
    </source>
</evidence>
<name>A0A084FVP7_PSEDA</name>
<keyword evidence="3" id="KW-0560">Oxidoreductase</keyword>
<gene>
    <name evidence="5" type="ORF">SAPIO_CDS10566</name>
</gene>
<dbReference type="Gene3D" id="3.50.50.60">
    <property type="entry name" value="FAD/NAD(P)-binding domain"/>
    <property type="match status" value="1"/>
</dbReference>
<dbReference type="OMA" id="SMPSEPW"/>
<comment type="caution">
    <text evidence="5">The sequence shown here is derived from an EMBL/GenBank/DDBJ whole genome shotgun (WGS) entry which is preliminary data.</text>
</comment>
<evidence type="ECO:0000259" key="4">
    <source>
        <dbReference type="Pfam" id="PF01494"/>
    </source>
</evidence>
<protein>
    <recommendedName>
        <fullName evidence="4">FAD-binding domain-containing protein</fullName>
    </recommendedName>
</protein>
<evidence type="ECO:0000313" key="5">
    <source>
        <dbReference type="EMBL" id="KEZ39159.1"/>
    </source>
</evidence>
<evidence type="ECO:0000313" key="6">
    <source>
        <dbReference type="Proteomes" id="UP000028545"/>
    </source>
</evidence>
<dbReference type="VEuPathDB" id="FungiDB:SAPIO_CDS10566"/>
<dbReference type="GO" id="GO:0071949">
    <property type="term" value="F:FAD binding"/>
    <property type="evidence" value="ECO:0007669"/>
    <property type="project" value="InterPro"/>
</dbReference>
<organism evidence="5 6">
    <name type="scientific">Pseudallescheria apiosperma</name>
    <name type="common">Scedosporium apiospermum</name>
    <dbReference type="NCBI Taxonomy" id="563466"/>
    <lineage>
        <taxon>Eukaryota</taxon>
        <taxon>Fungi</taxon>
        <taxon>Dikarya</taxon>
        <taxon>Ascomycota</taxon>
        <taxon>Pezizomycotina</taxon>
        <taxon>Sordariomycetes</taxon>
        <taxon>Hypocreomycetidae</taxon>
        <taxon>Microascales</taxon>
        <taxon>Microascaceae</taxon>
        <taxon>Scedosporium</taxon>
    </lineage>
</organism>
<reference evidence="5 6" key="1">
    <citation type="journal article" date="2014" name="Genome Announc.">
        <title>Draft genome sequence of the pathogenic fungus Scedosporium apiospermum.</title>
        <authorList>
            <person name="Vandeputte P."/>
            <person name="Ghamrawi S."/>
            <person name="Rechenmann M."/>
            <person name="Iltis A."/>
            <person name="Giraud S."/>
            <person name="Fleury M."/>
            <person name="Thornton C."/>
            <person name="Delhaes L."/>
            <person name="Meyer W."/>
            <person name="Papon N."/>
            <person name="Bouchara J.P."/>
        </authorList>
    </citation>
    <scope>NUCLEOTIDE SEQUENCE [LARGE SCALE GENOMIC DNA]</scope>
    <source>
        <strain evidence="5 6">IHEM 14462</strain>
    </source>
</reference>
<dbReference type="HOGENOM" id="CLU_009665_14_2_1"/>
<dbReference type="InterPro" id="IPR050641">
    <property type="entry name" value="RIFMO-like"/>
</dbReference>
<sequence>MTLEKANTGEVARVAPAGTVLIAGGGPVGLILARVLSFYGVKSILFERNKTTTSWPKMDLTNARSMELFRKLELANDLRKQGVPGHINQNVLISTGLSAPSCITSWELPGVDEFRKRILANNDGTQPLEPWQRVSQAIFEKWLKAKCDEDPLVDLHYGCKVESVEGVDDGVLTRITEVDTGIRTLWRSDYVAGCDGASSRVRKSLHMPLDINPVPTCALLVHFKSRDLTRLHRQGRFWHIFFLGESGGFEACIISQDEEDTWTTHLFMPLDSELDKMDAKQAVYKVLGGLHGDYPIEIDEILVRSVWRPNIAVARTWSSPNFRVFIAGDAAHQNIPTGGYGMNTGIGDAFDLGWKLAAVVNGQAGPGLLRSYEQERKPVAIRNMSHSGVHFQVHNQLKEILAGGDPRRVDEDTQEGSELRRRIHEYYQENDGENKDFGIEMDYRYTSPVILRGDADGAEPPWTARHYTPSTWPGSRPPHIFLSNGEAIFDLFGAHWTLLVFTEEDVGQNLLSATAKQLSIPVKVVNLAHELLAKQLYGRNLVLIRPDQHVAWRGDSLESEKIADQVLQTVTGRVKLGPVGFGSNGDMKDVSFKPKALKSNAEEARTHDLTAAAF</sequence>
<feature type="domain" description="FAD-binding" evidence="4">
    <location>
        <begin position="19"/>
        <end position="384"/>
    </location>
</feature>
<dbReference type="AlphaFoldDB" id="A0A084FVP7"/>
<dbReference type="PRINTS" id="PR00420">
    <property type="entry name" value="RNGMNOXGNASE"/>
</dbReference>
<dbReference type="InterPro" id="IPR002938">
    <property type="entry name" value="FAD-bd"/>
</dbReference>
<dbReference type="Pfam" id="PF01494">
    <property type="entry name" value="FAD_binding_3"/>
    <property type="match status" value="1"/>
</dbReference>
<dbReference type="RefSeq" id="XP_016638958.1">
    <property type="nucleotide sequence ID" value="XM_016784136.1"/>
</dbReference>
<evidence type="ECO:0000256" key="2">
    <source>
        <dbReference type="ARBA" id="ARBA00022827"/>
    </source>
</evidence>
<dbReference type="OrthoDB" id="2690153at2759"/>
<dbReference type="SUPFAM" id="SSF51905">
    <property type="entry name" value="FAD/NAD(P)-binding domain"/>
    <property type="match status" value="1"/>
</dbReference>
<dbReference type="PANTHER" id="PTHR43004:SF21">
    <property type="entry name" value="FAD-BINDING DOMAIN-CONTAINING PROTEIN-RELATED"/>
    <property type="match status" value="1"/>
</dbReference>
<accession>A0A084FVP7</accession>
<keyword evidence="2" id="KW-0274">FAD</keyword>
<dbReference type="GeneID" id="27719775"/>
<keyword evidence="1" id="KW-0285">Flavoprotein</keyword>
<dbReference type="EMBL" id="JOWA01000165">
    <property type="protein sequence ID" value="KEZ39159.1"/>
    <property type="molecule type" value="Genomic_DNA"/>
</dbReference>
<dbReference type="KEGG" id="sapo:SAPIO_CDS10566"/>
<keyword evidence="6" id="KW-1185">Reference proteome</keyword>
<dbReference type="Proteomes" id="UP000028545">
    <property type="component" value="Unassembled WGS sequence"/>
</dbReference>
<dbReference type="GO" id="GO:0016709">
    <property type="term" value="F:oxidoreductase activity, acting on paired donors, with incorporation or reduction of molecular oxygen, NAD(P)H as one donor, and incorporation of one atom of oxygen"/>
    <property type="evidence" value="ECO:0007669"/>
    <property type="project" value="UniProtKB-ARBA"/>
</dbReference>
<dbReference type="PANTHER" id="PTHR43004">
    <property type="entry name" value="TRK SYSTEM POTASSIUM UPTAKE PROTEIN"/>
    <property type="match status" value="1"/>
</dbReference>
<dbReference type="Pfam" id="PF21274">
    <property type="entry name" value="Rng_hyd_C"/>
    <property type="match status" value="1"/>
</dbReference>
<evidence type="ECO:0000256" key="3">
    <source>
        <dbReference type="ARBA" id="ARBA00023002"/>
    </source>
</evidence>
<dbReference type="InterPro" id="IPR036188">
    <property type="entry name" value="FAD/NAD-bd_sf"/>
</dbReference>
<proteinExistence type="predicted"/>
<dbReference type="NCBIfam" id="NF004780">
    <property type="entry name" value="PRK06126.1"/>
    <property type="match status" value="1"/>
</dbReference>
<dbReference type="Gene3D" id="3.30.9.10">
    <property type="entry name" value="D-Amino Acid Oxidase, subunit A, domain 2"/>
    <property type="match status" value="1"/>
</dbReference>